<keyword evidence="4" id="KW-1185">Reference proteome</keyword>
<dbReference type="EMBL" id="CP036501">
    <property type="protein sequence ID" value="UZP74460.1"/>
    <property type="molecule type" value="Genomic_DNA"/>
</dbReference>
<keyword evidence="1" id="KW-0812">Transmembrane</keyword>
<evidence type="ECO:0000313" key="3">
    <source>
        <dbReference type="EMBL" id="UZP74460.1"/>
    </source>
</evidence>
<accession>A0ABY6Q637</accession>
<dbReference type="RefSeq" id="WP_279240906.1">
    <property type="nucleotide sequence ID" value="NZ_CP036501.1"/>
</dbReference>
<evidence type="ECO:0000313" key="4">
    <source>
        <dbReference type="Proteomes" id="UP001317963"/>
    </source>
</evidence>
<name>A0ABY6Q637_9GAMM</name>
<dbReference type="Proteomes" id="UP001317963">
    <property type="component" value="Chromosome"/>
</dbReference>
<sequence>MNEYSHEPIPGLPGELPEGEQVLWQASPSWDAMAKRVFQVYTAALYFLILIVAHLIYRIMDGAPLSMLTGTLAWQGGLALAVVGILAIMSKLYAASTLYTITSRRLIIRSGVALPMIVNLPLTKVESAGLRRLRDGTGDISFLPVEGTKVFWLMLWPHVRPLHFSRVQPLLRGVEDPDAVARLLVNVIEDIPKTSNEIEATQIAAV</sequence>
<dbReference type="InterPro" id="IPR005182">
    <property type="entry name" value="YdbS-like_PH"/>
</dbReference>
<dbReference type="NCBIfam" id="NF040894">
    <property type="entry name" value="puhB_PGC"/>
    <property type="match status" value="1"/>
</dbReference>
<evidence type="ECO:0000259" key="2">
    <source>
        <dbReference type="Pfam" id="PF03703"/>
    </source>
</evidence>
<dbReference type="Pfam" id="PF03703">
    <property type="entry name" value="bPH_2"/>
    <property type="match status" value="1"/>
</dbReference>
<keyword evidence="1" id="KW-1133">Transmembrane helix</keyword>
<dbReference type="InterPro" id="IPR054839">
    <property type="entry name" value="puhB_PGC"/>
</dbReference>
<gene>
    <name evidence="3" type="ORF">E0F26_06775</name>
</gene>
<feature type="domain" description="YdbS-like PH" evidence="2">
    <location>
        <begin position="96"/>
        <end position="142"/>
    </location>
</feature>
<evidence type="ECO:0000256" key="1">
    <source>
        <dbReference type="SAM" id="Phobius"/>
    </source>
</evidence>
<protein>
    <submittedName>
        <fullName evidence="3">PH domain-containing protein</fullName>
    </submittedName>
</protein>
<feature type="transmembrane region" description="Helical" evidence="1">
    <location>
        <begin position="72"/>
        <end position="94"/>
    </location>
</feature>
<keyword evidence="1" id="KW-0472">Membrane</keyword>
<organism evidence="3 4">
    <name type="scientific">Candidatus Paraluminiphilus aquimaris</name>
    <dbReference type="NCBI Taxonomy" id="2518994"/>
    <lineage>
        <taxon>Bacteria</taxon>
        <taxon>Pseudomonadati</taxon>
        <taxon>Pseudomonadota</taxon>
        <taxon>Gammaproteobacteria</taxon>
        <taxon>Cellvibrionales</taxon>
        <taxon>Halieaceae</taxon>
        <taxon>Candidatus Paraluminiphilus</taxon>
    </lineage>
</organism>
<reference evidence="3 4" key="1">
    <citation type="submission" date="2019-02" db="EMBL/GenBank/DDBJ databases">
        <title>Halieaceae_genomes.</title>
        <authorList>
            <person name="Li S.-H."/>
        </authorList>
    </citation>
    <scope>NUCLEOTIDE SEQUENCE [LARGE SCALE GENOMIC DNA]</scope>
    <source>
        <strain evidence="3 4">JH123</strain>
    </source>
</reference>
<proteinExistence type="predicted"/>
<feature type="transmembrane region" description="Helical" evidence="1">
    <location>
        <begin position="40"/>
        <end position="60"/>
    </location>
</feature>